<dbReference type="Proteomes" id="UP001239215">
    <property type="component" value="Unassembled WGS sequence"/>
</dbReference>
<comment type="caution">
    <text evidence="3">The sequence shown here is derived from an EMBL/GenBank/DDBJ whole genome shotgun (WGS) entry which is preliminary data.</text>
</comment>
<name>A0AAJ1TZN5_9ACTN</name>
<sequence length="167" mass="17464">MTILGHLGGTKISDLLDDRLAERDAELAWAHVDDCEVCQQHLETEAWVKNALSALPEPRCGLSDSFRGRLCDDELIASYAQAGSWVLPTTAADQRRHRWTLAAVGGGAVGAAMLGVVALGATSPAPAPTNRPTVSSITAISDVFGSTATPSRSASRPAEAEGDGARR</sequence>
<protein>
    <recommendedName>
        <fullName evidence="5">Zf-HC2 domain-containing protein</fullName>
    </recommendedName>
</protein>
<evidence type="ECO:0000256" key="2">
    <source>
        <dbReference type="SAM" id="Phobius"/>
    </source>
</evidence>
<evidence type="ECO:0000313" key="4">
    <source>
        <dbReference type="Proteomes" id="UP001239215"/>
    </source>
</evidence>
<reference evidence="3" key="1">
    <citation type="submission" date="2023-07" db="EMBL/GenBank/DDBJ databases">
        <title>Functional and genomic diversity of the sorghum phyllosphere microbiome.</title>
        <authorList>
            <person name="Shade A."/>
        </authorList>
    </citation>
    <scope>NUCLEOTIDE SEQUENCE</scope>
    <source>
        <strain evidence="3">SORGH_AS_1067</strain>
    </source>
</reference>
<evidence type="ECO:0000313" key="3">
    <source>
        <dbReference type="EMBL" id="MDQ1105301.1"/>
    </source>
</evidence>
<keyword evidence="2" id="KW-0472">Membrane</keyword>
<dbReference type="EMBL" id="JAUTAN010000001">
    <property type="protein sequence ID" value="MDQ1105301.1"/>
    <property type="molecule type" value="Genomic_DNA"/>
</dbReference>
<proteinExistence type="predicted"/>
<feature type="region of interest" description="Disordered" evidence="1">
    <location>
        <begin position="145"/>
        <end position="167"/>
    </location>
</feature>
<keyword evidence="2" id="KW-1133">Transmembrane helix</keyword>
<keyword evidence="2" id="KW-0812">Transmembrane</keyword>
<organism evidence="3 4">
    <name type="scientific">Nocardioides zeae</name>
    <dbReference type="NCBI Taxonomy" id="1457234"/>
    <lineage>
        <taxon>Bacteria</taxon>
        <taxon>Bacillati</taxon>
        <taxon>Actinomycetota</taxon>
        <taxon>Actinomycetes</taxon>
        <taxon>Propionibacteriales</taxon>
        <taxon>Nocardioidaceae</taxon>
        <taxon>Nocardioides</taxon>
    </lineage>
</organism>
<feature type="transmembrane region" description="Helical" evidence="2">
    <location>
        <begin position="99"/>
        <end position="121"/>
    </location>
</feature>
<dbReference type="RefSeq" id="WP_307201396.1">
    <property type="nucleotide sequence ID" value="NZ_JAUTAN010000001.1"/>
</dbReference>
<gene>
    <name evidence="3" type="ORF">QE405_002585</name>
</gene>
<dbReference type="AlphaFoldDB" id="A0AAJ1TZN5"/>
<evidence type="ECO:0008006" key="5">
    <source>
        <dbReference type="Google" id="ProtNLM"/>
    </source>
</evidence>
<feature type="compositionally biased region" description="Polar residues" evidence="1">
    <location>
        <begin position="145"/>
        <end position="154"/>
    </location>
</feature>
<evidence type="ECO:0000256" key="1">
    <source>
        <dbReference type="SAM" id="MobiDB-lite"/>
    </source>
</evidence>
<accession>A0AAJ1TZN5</accession>